<accession>A0ABY2UEQ3</accession>
<name>A0ABY2UEQ3_9GAMM</name>
<dbReference type="InterPro" id="IPR006905">
    <property type="entry name" value="Flavin_halogenase"/>
</dbReference>
<dbReference type="PIRSF" id="PIRSF011396">
    <property type="entry name" value="Trp_halogenase"/>
    <property type="match status" value="1"/>
</dbReference>
<evidence type="ECO:0000313" key="2">
    <source>
        <dbReference type="Proteomes" id="UP000306791"/>
    </source>
</evidence>
<keyword evidence="2" id="KW-1185">Reference proteome</keyword>
<evidence type="ECO:0000313" key="1">
    <source>
        <dbReference type="EMBL" id="TLM75199.1"/>
    </source>
</evidence>
<dbReference type="SUPFAM" id="SSF51905">
    <property type="entry name" value="FAD/NAD(P)-binding domain"/>
    <property type="match status" value="1"/>
</dbReference>
<dbReference type="InterPro" id="IPR036188">
    <property type="entry name" value="FAD/NAD-bd_sf"/>
</dbReference>
<dbReference type="PANTHER" id="PTHR43747">
    <property type="entry name" value="FAD-BINDING PROTEIN"/>
    <property type="match status" value="1"/>
</dbReference>
<reference evidence="1 2" key="1">
    <citation type="submission" date="2019-05" db="EMBL/GenBank/DDBJ databases">
        <title>Microbulbifer harenosus sp. nov., an alginate-degrading bacterium isolated from coastal sand.</title>
        <authorList>
            <person name="Huang H."/>
            <person name="Mo K."/>
            <person name="Bao S."/>
        </authorList>
    </citation>
    <scope>NUCLEOTIDE SEQUENCE [LARGE SCALE GENOMIC DNA]</scope>
    <source>
        <strain evidence="1 2">HB161719</strain>
    </source>
</reference>
<dbReference type="Pfam" id="PF04820">
    <property type="entry name" value="Trp_halogenase"/>
    <property type="match status" value="1"/>
</dbReference>
<organism evidence="1 2">
    <name type="scientific">Microbulbifer harenosus</name>
    <dbReference type="NCBI Taxonomy" id="2576840"/>
    <lineage>
        <taxon>Bacteria</taxon>
        <taxon>Pseudomonadati</taxon>
        <taxon>Pseudomonadota</taxon>
        <taxon>Gammaproteobacteria</taxon>
        <taxon>Cellvibrionales</taxon>
        <taxon>Microbulbiferaceae</taxon>
        <taxon>Microbulbifer</taxon>
    </lineage>
</organism>
<dbReference type="InterPro" id="IPR050816">
    <property type="entry name" value="Flavin-dep_Halogenase_NPB"/>
</dbReference>
<dbReference type="PANTHER" id="PTHR43747:SF4">
    <property type="entry name" value="FLAVIN-DEPENDENT TRYPTOPHAN HALOGENASE"/>
    <property type="match status" value="1"/>
</dbReference>
<dbReference type="RefSeq" id="WP_138236771.1">
    <property type="nucleotide sequence ID" value="NZ_CP185860.1"/>
</dbReference>
<dbReference type="InterPro" id="IPR033856">
    <property type="entry name" value="Trp_halogen"/>
</dbReference>
<dbReference type="Proteomes" id="UP000306791">
    <property type="component" value="Unassembled WGS sequence"/>
</dbReference>
<protein>
    <submittedName>
        <fullName evidence="1">Tryptophan 7-halogenase</fullName>
    </submittedName>
</protein>
<dbReference type="Gene3D" id="3.50.50.60">
    <property type="entry name" value="FAD/NAD(P)-binding domain"/>
    <property type="match status" value="1"/>
</dbReference>
<proteinExistence type="predicted"/>
<comment type="caution">
    <text evidence="1">The sequence shown here is derived from an EMBL/GenBank/DDBJ whole genome shotgun (WGS) entry which is preliminary data.</text>
</comment>
<dbReference type="EMBL" id="VANI01000018">
    <property type="protein sequence ID" value="TLM75199.1"/>
    <property type="molecule type" value="Genomic_DNA"/>
</dbReference>
<sequence>MSQDNNKISRVVIAGGGTAGWIAAAALSKKLGELLDITLVESEQIGTVGVGEATIPPLRTFHKLLGIDEKQFMRATQATAKLGIAFENWGKKGDRYIHAFGKMGATAWMCDFHHFWLHGREMGFDSDIGDFCLELQAAKAGKFATSPKSPVNFAYHLDAGKYAKFLRTFSERYGVTRVEGKISEVEQNQETGNIESLVLEGGRRINGDLFIDCTGFRALLMQKTLGVGFEDWSHWLPCNSAVPLQTEATGPAMPYTRSIAHEAGWQWRIPLQNRVGNGLVYSSHFMSDDEAIEKLLLNIEGEMITEPRVIRYQTGRRHQAWSRNCVALGLASGFVEPLESTSIHLIVTGITRLMQLFPFDGVSPSLVDEYNQQTREELEKVRDFIVLHYHVTEREDSDFWRHCKNMQVPETLARRVALFEERAHAYQDGGELFRVDSWVQVMLGQGLKPKGYHPLPRLMSEAEMQKFQEGLKSSIRSVVSELPAHQDFIDQYCRSADRDTLVQ</sequence>
<gene>
    <name evidence="1" type="ORF">FDY93_16000</name>
</gene>